<dbReference type="PANTHER" id="PTHR43531">
    <property type="entry name" value="PROTEIN ICFG"/>
    <property type="match status" value="1"/>
</dbReference>
<evidence type="ECO:0000259" key="6">
    <source>
        <dbReference type="PROSITE" id="PS50111"/>
    </source>
</evidence>
<dbReference type="InterPro" id="IPR004089">
    <property type="entry name" value="MCPsignal_dom"/>
</dbReference>
<dbReference type="Proteomes" id="UP000323708">
    <property type="component" value="Unassembled WGS sequence"/>
</dbReference>
<keyword evidence="5" id="KW-0812">Transmembrane</keyword>
<evidence type="ECO:0000256" key="1">
    <source>
        <dbReference type="ARBA" id="ARBA00022500"/>
    </source>
</evidence>
<comment type="caution">
    <text evidence="7">The sequence shown here is derived from an EMBL/GenBank/DDBJ whole genome shotgun (WGS) entry which is preliminary data.</text>
</comment>
<comment type="similarity">
    <text evidence="2">Belongs to the methyl-accepting chemotaxis (MCP) protein family.</text>
</comment>
<gene>
    <name evidence="7" type="ORF">F0M18_03125</name>
</gene>
<dbReference type="SMART" id="SM00283">
    <property type="entry name" value="MA"/>
    <property type="match status" value="1"/>
</dbReference>
<dbReference type="Pfam" id="PF00015">
    <property type="entry name" value="MCPsignal"/>
    <property type="match status" value="1"/>
</dbReference>
<evidence type="ECO:0000256" key="2">
    <source>
        <dbReference type="ARBA" id="ARBA00029447"/>
    </source>
</evidence>
<dbReference type="GO" id="GO:0016020">
    <property type="term" value="C:membrane"/>
    <property type="evidence" value="ECO:0007669"/>
    <property type="project" value="InterPro"/>
</dbReference>
<evidence type="ECO:0000256" key="4">
    <source>
        <dbReference type="SAM" id="MobiDB-lite"/>
    </source>
</evidence>
<keyword evidence="3" id="KW-0807">Transducer</keyword>
<dbReference type="Gene3D" id="1.10.287.950">
    <property type="entry name" value="Methyl-accepting chemotaxis protein"/>
    <property type="match status" value="1"/>
</dbReference>
<dbReference type="EMBL" id="VTUX01000001">
    <property type="protein sequence ID" value="KAA1194439.1"/>
    <property type="molecule type" value="Genomic_DNA"/>
</dbReference>
<evidence type="ECO:0000313" key="8">
    <source>
        <dbReference type="Proteomes" id="UP000323708"/>
    </source>
</evidence>
<evidence type="ECO:0000256" key="3">
    <source>
        <dbReference type="PROSITE-ProRule" id="PRU00284"/>
    </source>
</evidence>
<dbReference type="PROSITE" id="PS51257">
    <property type="entry name" value="PROKAR_LIPOPROTEIN"/>
    <property type="match status" value="1"/>
</dbReference>
<dbReference type="GO" id="GO:0006935">
    <property type="term" value="P:chemotaxis"/>
    <property type="evidence" value="ECO:0007669"/>
    <property type="project" value="UniProtKB-KW"/>
</dbReference>
<accession>A0A5B0X8F6</accession>
<keyword evidence="5" id="KW-1133">Transmembrane helix</keyword>
<feature type="region of interest" description="Disordered" evidence="4">
    <location>
        <begin position="416"/>
        <end position="449"/>
    </location>
</feature>
<feature type="transmembrane region" description="Helical" evidence="5">
    <location>
        <begin position="307"/>
        <end position="328"/>
    </location>
</feature>
<keyword evidence="8" id="KW-1185">Reference proteome</keyword>
<keyword evidence="1" id="KW-0145">Chemotaxis</keyword>
<protein>
    <submittedName>
        <fullName evidence="7">Methyl-accepting chemotaxis protein</fullName>
    </submittedName>
</protein>
<proteinExistence type="inferred from homology"/>
<evidence type="ECO:0000313" key="7">
    <source>
        <dbReference type="EMBL" id="KAA1194439.1"/>
    </source>
</evidence>
<sequence length="709" mass="76618">MTLIHARNKAMIKSDRLSAGKMRTLLMGVGIVACLCGVAYSFFVIQKESGKEGQYTAAADELATLARQVAISAQDTRSGQEQAFARLSERVAQFETQLAVFDAPELNDEISMVDLSWQPIKRASQTLVDASPRVVFVQGVATELEKNVKPMQRELTSVVTVLQRQNVSTETLIAAQKAPWLLERMLRNVDRTLEGGSNSQVAADEFSSDAADFFRIIEGLTRGDELIGINKVTNTSAIEALSNAFRMFSGVSTSVDRITGASTELRQAALARQAIAENSIALNDAIAALQPAVSNLAVGRLYGAGNLLVLFVAPGLLALGLLIVLLVGQRRREVYTARGVAEVNTVLEQVSKGDLTVTATEQNSVTSGIAQGLNKAVQNQCALIRDIRMPFEAAVDAIDSIGASAQAQVEKGRELTRSVVESTETATEMVRTSEEIKQSTAEASETSERNCKTVARGYELTQDMSKASADVRESVQETSKSAKRQGELIQSVTAAAEYIQALNTKISVVAINTRIEAEKAGEYGRPFLGIAESIADLLREAEEEGRKIISEVRMLQNMSADNLASMENTVGTVVTILEYIDRLDTSLEEINAGSDAISEIIRNVDDAAGQSAVNALHMSSSMAEIRERNLEISELNETAQKGVNSLQRSMREAAQNLGQFRIDGNSAYQAAVESEGDVNELESIRAATQVYREEEMSALESAEKARASL</sequence>
<dbReference type="AlphaFoldDB" id="A0A5B0X8F6"/>
<feature type="domain" description="Methyl-accepting transducer" evidence="6">
    <location>
        <begin position="390"/>
        <end position="626"/>
    </location>
</feature>
<dbReference type="InterPro" id="IPR051310">
    <property type="entry name" value="MCP_chemotaxis"/>
</dbReference>
<dbReference type="GO" id="GO:0007165">
    <property type="term" value="P:signal transduction"/>
    <property type="evidence" value="ECO:0007669"/>
    <property type="project" value="UniProtKB-KW"/>
</dbReference>
<dbReference type="PANTHER" id="PTHR43531:SF11">
    <property type="entry name" value="METHYL-ACCEPTING CHEMOTAXIS PROTEIN 3"/>
    <property type="match status" value="1"/>
</dbReference>
<reference evidence="7 8" key="1">
    <citation type="submission" date="2019-09" db="EMBL/GenBank/DDBJ databases">
        <authorList>
            <person name="Chen X.-Y."/>
        </authorList>
    </citation>
    <scope>NUCLEOTIDE SEQUENCE [LARGE SCALE GENOMIC DNA]</scope>
    <source>
        <strain evidence="7 8">NY5</strain>
    </source>
</reference>
<name>A0A5B0X8F6_9GAMM</name>
<dbReference type="PROSITE" id="PS50111">
    <property type="entry name" value="CHEMOTAXIS_TRANSDUC_2"/>
    <property type="match status" value="1"/>
</dbReference>
<keyword evidence="5" id="KW-0472">Membrane</keyword>
<evidence type="ECO:0000256" key="5">
    <source>
        <dbReference type="SAM" id="Phobius"/>
    </source>
</evidence>
<organism evidence="7 8">
    <name type="scientific">Pseudohalioglobus sediminis</name>
    <dbReference type="NCBI Taxonomy" id="2606449"/>
    <lineage>
        <taxon>Bacteria</taxon>
        <taxon>Pseudomonadati</taxon>
        <taxon>Pseudomonadota</taxon>
        <taxon>Gammaproteobacteria</taxon>
        <taxon>Cellvibrionales</taxon>
        <taxon>Halieaceae</taxon>
        <taxon>Pseudohalioglobus</taxon>
    </lineage>
</organism>
<dbReference type="SUPFAM" id="SSF58104">
    <property type="entry name" value="Methyl-accepting chemotaxis protein (MCP) signaling domain"/>
    <property type="match status" value="1"/>
</dbReference>